<dbReference type="InterPro" id="IPR001638">
    <property type="entry name" value="Solute-binding_3/MltF_N"/>
</dbReference>
<protein>
    <submittedName>
        <fullName evidence="6">ABC transporter substrate-binding protein</fullName>
    </submittedName>
</protein>
<evidence type="ECO:0000256" key="3">
    <source>
        <dbReference type="ARBA" id="ARBA00022729"/>
    </source>
</evidence>
<dbReference type="SUPFAM" id="SSF53850">
    <property type="entry name" value="Periplasmic binding protein-like II"/>
    <property type="match status" value="1"/>
</dbReference>
<dbReference type="Pfam" id="PF09084">
    <property type="entry name" value="NMT1"/>
    <property type="match status" value="1"/>
</dbReference>
<feature type="domain" description="Solute-binding protein family 3/N-terminal" evidence="5">
    <location>
        <begin position="30"/>
        <end position="261"/>
    </location>
</feature>
<feature type="signal peptide" evidence="4">
    <location>
        <begin position="1"/>
        <end position="24"/>
    </location>
</feature>
<comment type="similarity">
    <text evidence="2">Belongs to the bacterial solute-binding protein SsuA/TauA family.</text>
</comment>
<sequence length="320" mass="34378">MTKYGKMAAIGLSLAALWSSAAWAEPVKIALPVASLESMPIYIAQDKGFFKKHGVEVDVITSRGGGEAMKAYLAKEVDIVATGFPEVGLMRARGVDVELFFAQTSRVPFAMISRKDLKLKSVAELKGKTVAVTSPGSLTSNLARYFVKQAGLDPDKDVSFVSVGGGGELLGALKSSRADAAMLFEPFVTVGIQTGIADMLVDVPQQLDAFSSSPLATSKTFVEKRPKEARAVFDALAESLKIIHGDKATTLEIAKKVFTNADTKVLEAALARMEKSYSQDGRFTRANVDQTQKISVDMKIMPKVFPYEDVVAPMAREGGK</sequence>
<dbReference type="InterPro" id="IPR015168">
    <property type="entry name" value="SsuA/THI5"/>
</dbReference>
<evidence type="ECO:0000256" key="2">
    <source>
        <dbReference type="ARBA" id="ARBA00010742"/>
    </source>
</evidence>
<dbReference type="GO" id="GO:0042918">
    <property type="term" value="P:alkanesulfonate transmembrane transport"/>
    <property type="evidence" value="ECO:0007669"/>
    <property type="project" value="TreeGrafter"/>
</dbReference>
<organism evidence="6 7">
    <name type="scientific">Pseudolabrys taiwanensis</name>
    <dbReference type="NCBI Taxonomy" id="331696"/>
    <lineage>
        <taxon>Bacteria</taxon>
        <taxon>Pseudomonadati</taxon>
        <taxon>Pseudomonadota</taxon>
        <taxon>Alphaproteobacteria</taxon>
        <taxon>Hyphomicrobiales</taxon>
        <taxon>Xanthobacteraceae</taxon>
        <taxon>Pseudolabrys</taxon>
    </lineage>
</organism>
<reference evidence="6 7" key="1">
    <citation type="submission" date="2018-07" db="EMBL/GenBank/DDBJ databases">
        <authorList>
            <person name="Quirk P.G."/>
            <person name="Krulwich T.A."/>
        </authorList>
    </citation>
    <scope>NUCLEOTIDE SEQUENCE [LARGE SCALE GENOMIC DNA]</scope>
    <source>
        <strain evidence="6 7">CC-BB4</strain>
    </source>
</reference>
<evidence type="ECO:0000313" key="7">
    <source>
        <dbReference type="Proteomes" id="UP000254889"/>
    </source>
</evidence>
<dbReference type="OrthoDB" id="5348911at2"/>
<accession>A0A345ZX55</accession>
<comment type="subcellular location">
    <subcellularLocation>
        <location evidence="1">Periplasm</location>
    </subcellularLocation>
</comment>
<dbReference type="GO" id="GO:0042597">
    <property type="term" value="C:periplasmic space"/>
    <property type="evidence" value="ECO:0007669"/>
    <property type="project" value="UniProtKB-SubCell"/>
</dbReference>
<dbReference type="AlphaFoldDB" id="A0A345ZX55"/>
<dbReference type="PANTHER" id="PTHR30024">
    <property type="entry name" value="ALIPHATIC SULFONATES-BINDING PROTEIN-RELATED"/>
    <property type="match status" value="1"/>
</dbReference>
<gene>
    <name evidence="6" type="ORF">DW352_13865</name>
</gene>
<evidence type="ECO:0000256" key="4">
    <source>
        <dbReference type="SAM" id="SignalP"/>
    </source>
</evidence>
<dbReference type="PANTHER" id="PTHR30024:SF47">
    <property type="entry name" value="TAURINE-BINDING PERIPLASMIC PROTEIN"/>
    <property type="match status" value="1"/>
</dbReference>
<evidence type="ECO:0000256" key="1">
    <source>
        <dbReference type="ARBA" id="ARBA00004418"/>
    </source>
</evidence>
<name>A0A345ZX55_9HYPH</name>
<dbReference type="SMART" id="SM00062">
    <property type="entry name" value="PBPb"/>
    <property type="match status" value="1"/>
</dbReference>
<evidence type="ECO:0000313" key="6">
    <source>
        <dbReference type="EMBL" id="AXK81502.1"/>
    </source>
</evidence>
<keyword evidence="7" id="KW-1185">Reference proteome</keyword>
<evidence type="ECO:0000259" key="5">
    <source>
        <dbReference type="SMART" id="SM00062"/>
    </source>
</evidence>
<dbReference type="RefSeq" id="WP_115691881.1">
    <property type="nucleotide sequence ID" value="NZ_CP031417.1"/>
</dbReference>
<dbReference type="Proteomes" id="UP000254889">
    <property type="component" value="Chromosome"/>
</dbReference>
<keyword evidence="3 4" id="KW-0732">Signal</keyword>
<dbReference type="KEGG" id="ptaw:DW352_13865"/>
<dbReference type="Gene3D" id="3.40.190.10">
    <property type="entry name" value="Periplasmic binding protein-like II"/>
    <property type="match status" value="2"/>
</dbReference>
<dbReference type="EMBL" id="CP031417">
    <property type="protein sequence ID" value="AXK81502.1"/>
    <property type="molecule type" value="Genomic_DNA"/>
</dbReference>
<proteinExistence type="inferred from homology"/>
<feature type="chain" id="PRO_5016699698" evidence="4">
    <location>
        <begin position="25"/>
        <end position="320"/>
    </location>
</feature>